<keyword evidence="2" id="KW-0732">Signal</keyword>
<dbReference type="EMBL" id="RRCF01000003">
    <property type="protein sequence ID" value="RRJ20371.1"/>
    <property type="molecule type" value="Genomic_DNA"/>
</dbReference>
<comment type="caution">
    <text evidence="4">The sequence shown here is derived from an EMBL/GenBank/DDBJ whole genome shotgun (WGS) entry which is preliminary data.</text>
</comment>
<dbReference type="RefSeq" id="WP_046521491.1">
    <property type="nucleotide sequence ID" value="NZ_LAVS01000097.1"/>
</dbReference>
<dbReference type="Gene3D" id="3.40.50.1820">
    <property type="entry name" value="alpha/beta hydrolase"/>
    <property type="match status" value="1"/>
</dbReference>
<name>A0A3P3QGZ6_9GAMM</name>
<evidence type="ECO:0000259" key="3">
    <source>
        <dbReference type="Pfam" id="PF00326"/>
    </source>
</evidence>
<dbReference type="InterPro" id="IPR001375">
    <property type="entry name" value="Peptidase_S9_cat"/>
</dbReference>
<reference evidence="4 5" key="1">
    <citation type="submission" date="2018-11" db="EMBL/GenBank/DDBJ databases">
        <title>Draft genome analysis of Rheinheimera mesophila isolated from an industrial waste site.</title>
        <authorList>
            <person name="Yu Q."/>
            <person name="Qi Y."/>
            <person name="Zhang H."/>
            <person name="Lu Y."/>
            <person name="Pu J."/>
        </authorList>
    </citation>
    <scope>NUCLEOTIDE SEQUENCE [LARGE SCALE GENOMIC DNA]</scope>
    <source>
        <strain evidence="4 5">IITR13</strain>
    </source>
</reference>
<keyword evidence="1" id="KW-0378">Hydrolase</keyword>
<dbReference type="SUPFAM" id="SSF82171">
    <property type="entry name" value="DPP6 N-terminal domain-like"/>
    <property type="match status" value="1"/>
</dbReference>
<evidence type="ECO:0000313" key="4">
    <source>
        <dbReference type="EMBL" id="RRJ20371.1"/>
    </source>
</evidence>
<feature type="signal peptide" evidence="2">
    <location>
        <begin position="1"/>
        <end position="18"/>
    </location>
</feature>
<gene>
    <name evidence="4" type="ORF">EIK76_12680</name>
</gene>
<dbReference type="OrthoDB" id="4269629at2"/>
<dbReference type="AlphaFoldDB" id="A0A3P3QGZ6"/>
<feature type="domain" description="Peptidase S9 prolyl oligopeptidase catalytic" evidence="3">
    <location>
        <begin position="437"/>
        <end position="647"/>
    </location>
</feature>
<proteinExistence type="predicted"/>
<dbReference type="GO" id="GO:0004252">
    <property type="term" value="F:serine-type endopeptidase activity"/>
    <property type="evidence" value="ECO:0007669"/>
    <property type="project" value="TreeGrafter"/>
</dbReference>
<feature type="chain" id="PRO_5018567655" evidence="2">
    <location>
        <begin position="19"/>
        <end position="650"/>
    </location>
</feature>
<dbReference type="Pfam" id="PF00326">
    <property type="entry name" value="Peptidase_S9"/>
    <property type="match status" value="1"/>
</dbReference>
<dbReference type="PANTHER" id="PTHR42776:SF27">
    <property type="entry name" value="DIPEPTIDYL PEPTIDASE FAMILY MEMBER 6"/>
    <property type="match status" value="1"/>
</dbReference>
<dbReference type="PANTHER" id="PTHR42776">
    <property type="entry name" value="SERINE PEPTIDASE S9 FAMILY MEMBER"/>
    <property type="match status" value="1"/>
</dbReference>
<evidence type="ECO:0000256" key="2">
    <source>
        <dbReference type="SAM" id="SignalP"/>
    </source>
</evidence>
<protein>
    <submittedName>
        <fullName evidence="4">S9 family peptidase</fullName>
    </submittedName>
</protein>
<dbReference type="InterPro" id="IPR029058">
    <property type="entry name" value="AB_hydrolase_fold"/>
</dbReference>
<dbReference type="Proteomes" id="UP000276260">
    <property type="component" value="Unassembled WGS sequence"/>
</dbReference>
<evidence type="ECO:0000256" key="1">
    <source>
        <dbReference type="ARBA" id="ARBA00022801"/>
    </source>
</evidence>
<dbReference type="GO" id="GO:0006508">
    <property type="term" value="P:proteolysis"/>
    <property type="evidence" value="ECO:0007669"/>
    <property type="project" value="InterPro"/>
</dbReference>
<keyword evidence="5" id="KW-1185">Reference proteome</keyword>
<sequence>MKTIALLLSLLFAASASALSLEDYARHAQFLDIKISPTGKYYAATSRTEDGTIQIVVLDRATMALVSQQHFRGRESIYDFYWAKDERLVLSVAREVGSLENPQPTGELFAMNADGKKRLMIAGYRARFSSYESNEVIDWLPQDDENILTVSYEWTAEEPAAKIYKLNIYSGRRKLIDKTPLRSTHNTPVRVIVDGNAVPRFAMGLAQNNPQQVVTLYRPKADGDWTELARHDLDKGSFIPLRFRAGEQEIIGLSNNTTDTDALTVLNLATKQQSILAKHPKTNVAPVYAIKNGNIGEIIGATYEYKTVETVFFEETEDQDFARNIAMLMPSFAGRTVQINSATRDNKLMVLSVSSVNATPDFFLFDTVAKKVTYLFSSKAWLKPAELPQTQAIVYKSRDGVDIQALLTLPKGVAAENLPLIMLPHGGPHGIRDSLRSVDSDAKVLAEHGYAVLQPNFRGSGGFGLSFEQAGYRNWGLRMIDDMTDGVQHLIKTKLVDANRVCSYGASYGGYAALMSAIREPELYKCTVGFVGVYDLNLMFTEGDIPDRDAGLVYLEKVLGKDATQLNAQSPIHNLDKLKAPVFLIHGEEDKRVPLLQAERLRAQLDKRQHPYQWLVKENEGHGFYRPENNVERWRMMLAFFDKYIGQNKP</sequence>
<evidence type="ECO:0000313" key="5">
    <source>
        <dbReference type="Proteomes" id="UP000276260"/>
    </source>
</evidence>
<accession>A0A3P3QGZ6</accession>
<dbReference type="SUPFAM" id="SSF53474">
    <property type="entry name" value="alpha/beta-Hydrolases"/>
    <property type="match status" value="1"/>
</dbReference>
<organism evidence="4 5">
    <name type="scientific">Rheinheimera mesophila</name>
    <dbReference type="NCBI Taxonomy" id="1547515"/>
    <lineage>
        <taxon>Bacteria</taxon>
        <taxon>Pseudomonadati</taxon>
        <taxon>Pseudomonadota</taxon>
        <taxon>Gammaproteobacteria</taxon>
        <taxon>Chromatiales</taxon>
        <taxon>Chromatiaceae</taxon>
        <taxon>Rheinheimera</taxon>
    </lineage>
</organism>